<organism evidence="3 4">
    <name type="scientific">Microbacterium resistens</name>
    <dbReference type="NCBI Taxonomy" id="156977"/>
    <lineage>
        <taxon>Bacteria</taxon>
        <taxon>Bacillati</taxon>
        <taxon>Actinomycetota</taxon>
        <taxon>Actinomycetes</taxon>
        <taxon>Micrococcales</taxon>
        <taxon>Microbacteriaceae</taxon>
        <taxon>Microbacterium</taxon>
    </lineage>
</organism>
<feature type="region of interest" description="Disordered" evidence="1">
    <location>
        <begin position="22"/>
        <end position="49"/>
    </location>
</feature>
<dbReference type="Proteomes" id="UP001199642">
    <property type="component" value="Chromosome"/>
</dbReference>
<accession>A0ABY3RQX4</accession>
<dbReference type="CDD" id="cd00293">
    <property type="entry name" value="USP-like"/>
    <property type="match status" value="1"/>
</dbReference>
<dbReference type="Pfam" id="PF00582">
    <property type="entry name" value="Usp"/>
    <property type="match status" value="1"/>
</dbReference>
<protein>
    <submittedName>
        <fullName evidence="3">Universal stress protein</fullName>
    </submittedName>
</protein>
<name>A0ABY3RQX4_9MICO</name>
<dbReference type="Gene3D" id="3.40.50.620">
    <property type="entry name" value="HUPs"/>
    <property type="match status" value="1"/>
</dbReference>
<reference evidence="3 4" key="1">
    <citation type="submission" date="2023-01" db="EMBL/GenBank/DDBJ databases">
        <title>Characterization of estradiol degrading bacteria Microbacterium sp. MZT7 and reveal degrading genes through genome analysis.</title>
        <authorList>
            <person name="Hao P."/>
            <person name="Gao Y."/>
        </authorList>
    </citation>
    <scope>NUCLEOTIDE SEQUENCE [LARGE SCALE GENOMIC DNA]</scope>
    <source>
        <strain evidence="3 4">MZT7</strain>
    </source>
</reference>
<feature type="domain" description="UspA" evidence="2">
    <location>
        <begin position="57"/>
        <end position="200"/>
    </location>
</feature>
<dbReference type="InterPro" id="IPR014729">
    <property type="entry name" value="Rossmann-like_a/b/a_fold"/>
</dbReference>
<evidence type="ECO:0000259" key="2">
    <source>
        <dbReference type="Pfam" id="PF00582"/>
    </source>
</evidence>
<keyword evidence="4" id="KW-1185">Reference proteome</keyword>
<evidence type="ECO:0000256" key="1">
    <source>
        <dbReference type="SAM" id="MobiDB-lite"/>
    </source>
</evidence>
<evidence type="ECO:0000313" key="3">
    <source>
        <dbReference type="EMBL" id="UGS25340.1"/>
    </source>
</evidence>
<dbReference type="EMBL" id="CP082781">
    <property type="protein sequence ID" value="UGS25340.1"/>
    <property type="molecule type" value="Genomic_DNA"/>
</dbReference>
<gene>
    <name evidence="3" type="ORF">K8F61_11660</name>
</gene>
<dbReference type="SUPFAM" id="SSF52402">
    <property type="entry name" value="Adenine nucleotide alpha hydrolases-like"/>
    <property type="match status" value="1"/>
</dbReference>
<dbReference type="InterPro" id="IPR006016">
    <property type="entry name" value="UspA"/>
</dbReference>
<proteinExistence type="predicted"/>
<sequence>MFIHGTGSRPVRVAFRIARRPGPPASIAPAKGSDDVSDTAPTPNEDDLQNPRLHHAVIVAMQPDQPARVLSEGIRYARLLDVPLVVVHVDVTRFVTYEDPDGYVHSAPIDMNIDAGVAEFESVRAAAEEALAGTGLTWTARQLVGDPALAIKQLAGKLDAQLIVVGTRRRGLGESIREFFTGSVAARLSHRQSRPILVVPLEDPVPDDQKEIWTE</sequence>
<evidence type="ECO:0000313" key="4">
    <source>
        <dbReference type="Proteomes" id="UP001199642"/>
    </source>
</evidence>